<proteinExistence type="predicted"/>
<keyword evidence="2" id="KW-1185">Reference proteome</keyword>
<name>A0A369KF67_9BACT</name>
<evidence type="ECO:0000313" key="2">
    <source>
        <dbReference type="Proteomes" id="UP000253816"/>
    </source>
</evidence>
<dbReference type="EMBL" id="QQBG01000012">
    <property type="protein sequence ID" value="RDB31537.1"/>
    <property type="molecule type" value="Genomic_DNA"/>
</dbReference>
<accession>A0A369KF67</accession>
<comment type="caution">
    <text evidence="1">The sequence shown here is derived from an EMBL/GenBank/DDBJ whole genome shotgun (WGS) entry which is preliminary data.</text>
</comment>
<evidence type="ECO:0000313" key="1">
    <source>
        <dbReference type="EMBL" id="RDB31537.1"/>
    </source>
</evidence>
<reference evidence="1 2" key="1">
    <citation type="submission" date="2018-07" db="EMBL/GenBank/DDBJ databases">
        <title>Comparative genomics of the Candidatus Parilichlamydiaceae reveals evidence of convergent evolution and genome reduction in the phylum Chlamydiae.</title>
        <authorList>
            <person name="Taylor-Brown A."/>
            <person name="Polkinghorne A."/>
        </authorList>
    </citation>
    <scope>NUCLEOTIDE SEQUENCE [LARGE SCALE GENOMIC DNA]</scope>
    <source>
        <strain evidence="1 2">Hat2</strain>
    </source>
</reference>
<protein>
    <submittedName>
        <fullName evidence="1">Uncharacterized protein</fullName>
    </submittedName>
</protein>
<organism evidence="1 2">
    <name type="scientific">Candidatus Similichlamydia laticola</name>
    <dbReference type="NCBI Taxonomy" id="2170265"/>
    <lineage>
        <taxon>Bacteria</taxon>
        <taxon>Pseudomonadati</taxon>
        <taxon>Chlamydiota</taxon>
        <taxon>Chlamydiia</taxon>
        <taxon>Parachlamydiales</taxon>
        <taxon>Candidatus Parilichlamydiaceae</taxon>
        <taxon>Candidatus Similichlamydia</taxon>
    </lineage>
</organism>
<dbReference type="AlphaFoldDB" id="A0A369KF67"/>
<gene>
    <name evidence="1" type="ORF">HAT2_00340</name>
</gene>
<dbReference type="Proteomes" id="UP000253816">
    <property type="component" value="Unassembled WGS sequence"/>
</dbReference>
<sequence>MALVDTQKRTRRIPYAGNNRGGFSIVPGINEGGDVIF</sequence>